<dbReference type="OrthoDB" id="10257471at2759"/>
<feature type="domain" description="F-box" evidence="2">
    <location>
        <begin position="44"/>
        <end position="90"/>
    </location>
</feature>
<dbReference type="RefSeq" id="XP_073107563.1">
    <property type="nucleotide sequence ID" value="XM_073251462.1"/>
</dbReference>
<sequence length="191" mass="22286">MDGSSPYTDLAEPSATKRFKIGGEEMDTSEETMRSEEDTGIRRWEDLPVNCLVEIFKKLSVEDMAIGVPFVCKSWYEAHLDPCCWKILDFRGIDPWSECPFIARFMHEYRLKKFTIMGFLKFVINRGHKLATKLILPDRLLPLSNLVYICEQCPMLNIYASWQPEKNPGLIRGFVMKLNETMLRHCRNLEL</sequence>
<dbReference type="InterPro" id="IPR001810">
    <property type="entry name" value="F-box_dom"/>
</dbReference>
<dbReference type="InterPro" id="IPR036047">
    <property type="entry name" value="F-box-like_dom_sf"/>
</dbReference>
<dbReference type="RefSeq" id="XP_010906900.1">
    <property type="nucleotide sequence ID" value="XM_010908598.3"/>
</dbReference>
<reference evidence="4 5" key="1">
    <citation type="submission" date="2025-04" db="UniProtKB">
        <authorList>
            <consortium name="RefSeq"/>
        </authorList>
    </citation>
    <scope>IDENTIFICATION</scope>
</reference>
<dbReference type="Gene3D" id="1.20.1280.50">
    <property type="match status" value="1"/>
</dbReference>
<dbReference type="AlphaFoldDB" id="A0A6I9QDF4"/>
<evidence type="ECO:0000313" key="3">
    <source>
        <dbReference type="Proteomes" id="UP000504607"/>
    </source>
</evidence>
<accession>A0A6I9QDF4</accession>
<proteinExistence type="predicted"/>
<name>A0A6I9QDF4_ELAGV</name>
<evidence type="ECO:0000313" key="5">
    <source>
        <dbReference type="RefSeq" id="XP_029117070.1"/>
    </source>
</evidence>
<dbReference type="Proteomes" id="UP000504607">
    <property type="component" value="Chromosome 1"/>
</dbReference>
<dbReference type="PANTHER" id="PTHR38926">
    <property type="entry name" value="F-BOX DOMAIN CONTAINING PROTEIN, EXPRESSED"/>
    <property type="match status" value="1"/>
</dbReference>
<dbReference type="PANTHER" id="PTHR38926:SF5">
    <property type="entry name" value="F-BOX AND LEUCINE-RICH REPEAT PROTEIN 6"/>
    <property type="match status" value="1"/>
</dbReference>
<dbReference type="KEGG" id="egu:105033700"/>
<gene>
    <name evidence="4 5" type="primary">LOC105033700</name>
</gene>
<dbReference type="Pfam" id="PF12937">
    <property type="entry name" value="F-box-like"/>
    <property type="match status" value="1"/>
</dbReference>
<feature type="region of interest" description="Disordered" evidence="1">
    <location>
        <begin position="1"/>
        <end position="39"/>
    </location>
</feature>
<evidence type="ECO:0000256" key="1">
    <source>
        <dbReference type="SAM" id="MobiDB-lite"/>
    </source>
</evidence>
<evidence type="ECO:0000313" key="4">
    <source>
        <dbReference type="RefSeq" id="XP_010906900.1"/>
    </source>
</evidence>
<dbReference type="RefSeq" id="XP_029117070.1">
    <property type="nucleotide sequence ID" value="XM_029261237.1"/>
</dbReference>
<dbReference type="GeneID" id="105033700"/>
<dbReference type="SUPFAM" id="SSF81383">
    <property type="entry name" value="F-box domain"/>
    <property type="match status" value="1"/>
</dbReference>
<evidence type="ECO:0000259" key="2">
    <source>
        <dbReference type="Pfam" id="PF12937"/>
    </source>
</evidence>
<protein>
    <submittedName>
        <fullName evidence="4 5">F-box/LRR-repeat protein At3g48880</fullName>
    </submittedName>
</protein>
<keyword evidence="3" id="KW-1185">Reference proteome</keyword>
<organism evidence="3 4">
    <name type="scientific">Elaeis guineensis var. tenera</name>
    <name type="common">Oil palm</name>
    <dbReference type="NCBI Taxonomy" id="51953"/>
    <lineage>
        <taxon>Eukaryota</taxon>
        <taxon>Viridiplantae</taxon>
        <taxon>Streptophyta</taxon>
        <taxon>Embryophyta</taxon>
        <taxon>Tracheophyta</taxon>
        <taxon>Spermatophyta</taxon>
        <taxon>Magnoliopsida</taxon>
        <taxon>Liliopsida</taxon>
        <taxon>Arecaceae</taxon>
        <taxon>Arecoideae</taxon>
        <taxon>Cocoseae</taxon>
        <taxon>Elaeidinae</taxon>
        <taxon>Elaeis</taxon>
    </lineage>
</organism>